<sequence>MEELELTPSSLFRLLRAPTDPPSDAQAYRKIDIAWHAWQSDRLVLPRKAVFLTKWLLEGLLKQRQSSKPEESLLSPRHWRLLVTLLPSVDADARQSLLLQIPFVPILDSLLASATCADAIATDALLVAQDLLPSATTKTTFEVPSTAYAAAIAYLARPTQGENMHALALMIVREWSAAIEAKAAHKKAFSLFIAKANLAAFIAAYGTSDTDTQVVLSESASAALFNTVQMQRAPANATTTSPANAHDIVTALAALELDGLRILPIMMRLYTESLKNNATALFGQQRATLLGPAQSQSALEVATLFKIRSHAFAFMELVTSALGQHRMDAVAESYLVCVGVLQQHALYIVAYGEEERSWFDCLQRIARKCLDCAESDHTVSIEAVQLFRQIMRLDFAITADMIGPFLTTLAGASDLSEIVWLTLKDAMNYYVKTKQLGDCLSLTEELLQTAYREDMANGIYASVEMDVFIRDAIAARGPNEGTVVVLQGLLAKHAAAATPARVSQPPRKKRRSDSAQSAISLVQHHALCRLTSVFIVHAKLQKSQEMPFVQLLASHAREILAPSLAQPNPSPNELARLESTARLGLAISRRLASGRAAGLHSIDVSTDLTIDETVQIAAVTELSASSPSVDHHLLSLALEIRTSIKQVAGILSAVLEKLARSPRASSLWQLARMNVDLIEPEAQLTGLYALALANALTQAADRRIELLDAELQERPRLRDALCKQLEQLALAAPEQQLFRLLQSLQALSIGYLTLAARRTLLQVTFRLTATYAGSDNEILYGFVRHAITLDGAVDNLLASQTFLTSLAKRPSRLHDQGRVIPNLASTVRAIATACIRHATDAENNDLVVAVGILASTCKSLSASQLSAAFLDYAGILLVTLHEQEPRKSQGQSDATRRGCLELASSIVSRAEIIPEDATEHMPTPMIDCYCSALQLLRREELSSSCAGTIATRLLTSLVRKGPGHHNELRLPAIFRLFVSMHLAATSGAKSAKANGGDGLCIMTAALIAVSAGHSNVAPALEAVLAAAIRAAQPISISRSLDLLAELIDNESRPVTPACLTAAQLYVAILKEVPEDASKVVYIHASRFLSQCRALLSDDCLKTTGDLSVITRCIEATLIVSIERLRATDISVVFSSLLRIFEYRIADDGLAHGRRILRDILESLLTMTRNRADVVKTHFPLVVLVLSHLFQIGRLSGVTPGSAMIGLDVPIWASGDAAIFSDGNARRLACFLTALTSRGTRARGDKLRKGEGRNDDLSAPMSKHSPFVLYHFLKASTASQAAISPSLRAELMPGFVEVLAVMGKHERDALMAGFLRTEDEAERTLLRQMLVDFERERYTG</sequence>
<dbReference type="HOGENOM" id="CLU_002353_0_0_1"/>
<dbReference type="InterPro" id="IPR018849">
    <property type="entry name" value="Urb2/Npa2_C"/>
</dbReference>
<dbReference type="EMBL" id="BABT02000014">
    <property type="protein sequence ID" value="GAA93684.1"/>
    <property type="molecule type" value="Genomic_DNA"/>
</dbReference>
<dbReference type="STRING" id="764103.G7DSX4"/>
<dbReference type="OrthoDB" id="2527433at2759"/>
<comment type="caution">
    <text evidence="2">The sequence shown here is derived from an EMBL/GenBank/DDBJ whole genome shotgun (WGS) entry which is preliminary data.</text>
</comment>
<keyword evidence="3" id="KW-1185">Reference proteome</keyword>
<dbReference type="eggNOG" id="ENOG502S5N7">
    <property type="taxonomic scope" value="Eukaryota"/>
</dbReference>
<dbReference type="Pfam" id="PF10441">
    <property type="entry name" value="Urb2"/>
    <property type="match status" value="1"/>
</dbReference>
<proteinExistence type="predicted"/>
<evidence type="ECO:0000313" key="2">
    <source>
        <dbReference type="EMBL" id="GAA93684.1"/>
    </source>
</evidence>
<protein>
    <recommendedName>
        <fullName evidence="1">Nucleolar 27S pre-rRNA processing Urb2/Npa2 C-terminal domain-containing protein</fullName>
    </recommendedName>
</protein>
<gene>
    <name evidence="2" type="primary">Mo00329</name>
    <name evidence="2" type="ORF">E5Q_00329</name>
</gene>
<dbReference type="Proteomes" id="UP000009131">
    <property type="component" value="Unassembled WGS sequence"/>
</dbReference>
<dbReference type="InParanoid" id="G7DSX4"/>
<evidence type="ECO:0000313" key="3">
    <source>
        <dbReference type="Proteomes" id="UP000009131"/>
    </source>
</evidence>
<evidence type="ECO:0000259" key="1">
    <source>
        <dbReference type="Pfam" id="PF10441"/>
    </source>
</evidence>
<organism evidence="2 3">
    <name type="scientific">Mixia osmundae (strain CBS 9802 / IAM 14324 / JCM 22182 / KY 12970)</name>
    <dbReference type="NCBI Taxonomy" id="764103"/>
    <lineage>
        <taxon>Eukaryota</taxon>
        <taxon>Fungi</taxon>
        <taxon>Dikarya</taxon>
        <taxon>Basidiomycota</taxon>
        <taxon>Pucciniomycotina</taxon>
        <taxon>Mixiomycetes</taxon>
        <taxon>Mixiales</taxon>
        <taxon>Mixiaceae</taxon>
        <taxon>Mixia</taxon>
    </lineage>
</organism>
<reference evidence="2 3" key="2">
    <citation type="journal article" date="2012" name="Open Biol.">
        <title>Characteristics of nucleosomes and linker DNA regions on the genome of the basidiomycete Mixia osmundae revealed by mono- and dinucleosome mapping.</title>
        <authorList>
            <person name="Nishida H."/>
            <person name="Kondo S."/>
            <person name="Matsumoto T."/>
            <person name="Suzuki Y."/>
            <person name="Yoshikawa H."/>
            <person name="Taylor T.D."/>
            <person name="Sugiyama J."/>
        </authorList>
    </citation>
    <scope>NUCLEOTIDE SEQUENCE [LARGE SCALE GENOMIC DNA]</scope>
    <source>
        <strain evidence="3">CBS 9802 / IAM 14324 / JCM 22182 / KY 12970</strain>
    </source>
</reference>
<accession>G7DSX4</accession>
<name>G7DSX4_MIXOS</name>
<reference evidence="2 3" key="1">
    <citation type="journal article" date="2011" name="J. Gen. Appl. Microbiol.">
        <title>Draft genome sequencing of the enigmatic basidiomycete Mixia osmundae.</title>
        <authorList>
            <person name="Nishida H."/>
            <person name="Nagatsuka Y."/>
            <person name="Sugiyama J."/>
        </authorList>
    </citation>
    <scope>NUCLEOTIDE SEQUENCE [LARGE SCALE GENOMIC DNA]</scope>
    <source>
        <strain evidence="3">CBS 9802 / IAM 14324 / JCM 22182 / KY 12970</strain>
    </source>
</reference>
<feature type="domain" description="Nucleolar 27S pre-rRNA processing Urb2/Npa2 C-terminal" evidence="1">
    <location>
        <begin position="1109"/>
        <end position="1339"/>
    </location>
</feature>